<protein>
    <submittedName>
        <fullName evidence="2">Methyltransferase type 11</fullName>
    </submittedName>
</protein>
<evidence type="ECO:0000313" key="3">
    <source>
        <dbReference type="Proteomes" id="UP000000379"/>
    </source>
</evidence>
<dbReference type="HOGENOM" id="CLU_1479759_0_0_0"/>
<accession>D7CU35</accession>
<dbReference type="PANTHER" id="PTHR43591:SF24">
    <property type="entry name" value="2-METHOXY-6-POLYPRENYL-1,4-BENZOQUINOL METHYLASE, MITOCHONDRIAL"/>
    <property type="match status" value="1"/>
</dbReference>
<feature type="domain" description="Methyltransferase type 11" evidence="1">
    <location>
        <begin position="45"/>
        <end position="129"/>
    </location>
</feature>
<dbReference type="InterPro" id="IPR013216">
    <property type="entry name" value="Methyltransf_11"/>
</dbReference>
<keyword evidence="2" id="KW-0489">Methyltransferase</keyword>
<evidence type="ECO:0000259" key="1">
    <source>
        <dbReference type="Pfam" id="PF08241"/>
    </source>
</evidence>
<gene>
    <name evidence="2" type="ordered locus">Trad_0799</name>
</gene>
<dbReference type="GO" id="GO:0032259">
    <property type="term" value="P:methylation"/>
    <property type="evidence" value="ECO:0007669"/>
    <property type="project" value="UniProtKB-KW"/>
</dbReference>
<dbReference type="Proteomes" id="UP000000379">
    <property type="component" value="Chromosome"/>
</dbReference>
<reference evidence="2 3" key="2">
    <citation type="journal article" date="2011" name="Stand. Genomic Sci.">
        <title>Complete genome sequence of Truepera radiovictrix type strain (RQ-24).</title>
        <authorList>
            <person name="Ivanova N."/>
            <person name="Rohde C."/>
            <person name="Munk C."/>
            <person name="Nolan M."/>
            <person name="Lucas S."/>
            <person name="Del Rio T.G."/>
            <person name="Tice H."/>
            <person name="Deshpande S."/>
            <person name="Cheng J.F."/>
            <person name="Tapia R."/>
            <person name="Han C."/>
            <person name="Goodwin L."/>
            <person name="Pitluck S."/>
            <person name="Liolios K."/>
            <person name="Mavromatis K."/>
            <person name="Mikhailova N."/>
            <person name="Pati A."/>
            <person name="Chen A."/>
            <person name="Palaniappan K."/>
            <person name="Land M."/>
            <person name="Hauser L."/>
            <person name="Chang Y.J."/>
            <person name="Jeffries C.D."/>
            <person name="Brambilla E."/>
            <person name="Rohde M."/>
            <person name="Goker M."/>
            <person name="Tindall B.J."/>
            <person name="Woyke T."/>
            <person name="Bristow J."/>
            <person name="Eisen J.A."/>
            <person name="Markowitz V."/>
            <person name="Hugenholtz P."/>
            <person name="Kyrpides N.C."/>
            <person name="Klenk H.P."/>
            <person name="Lapidus A."/>
        </authorList>
    </citation>
    <scope>NUCLEOTIDE SEQUENCE [LARGE SCALE GENOMIC DNA]</scope>
    <source>
        <strain evidence="3">DSM 17093 / CIP 108686 / LMG 22925 / RQ-24</strain>
    </source>
</reference>
<dbReference type="STRING" id="649638.Trad_0799"/>
<dbReference type="AlphaFoldDB" id="D7CU35"/>
<evidence type="ECO:0000313" key="2">
    <source>
        <dbReference type="EMBL" id="ADI13933.1"/>
    </source>
</evidence>
<dbReference type="InterPro" id="IPR029063">
    <property type="entry name" value="SAM-dependent_MTases_sf"/>
</dbReference>
<dbReference type="KEGG" id="tra:Trad_0799"/>
<dbReference type="Gene3D" id="3.40.50.150">
    <property type="entry name" value="Vaccinia Virus protein VP39"/>
    <property type="match status" value="1"/>
</dbReference>
<proteinExistence type="predicted"/>
<dbReference type="SUPFAM" id="SSF53335">
    <property type="entry name" value="S-adenosyl-L-methionine-dependent methyltransferases"/>
    <property type="match status" value="1"/>
</dbReference>
<dbReference type="eggNOG" id="COG2226">
    <property type="taxonomic scope" value="Bacteria"/>
</dbReference>
<sequence length="186" mass="19669">MSEKRFRGAADRLRRPERLALLEPARVCAHLLGSLRAPSGAPSVLDIGTGTGVFAEAFAAAGASVTGVDLNPDFLALAAAHVPAATFVRAAGEALPFGAARFDLAFLGHVLHESDAPEAMLAEAARVAREVAVLEWPYRDEAQGPPLAHRLSEAALEAASARAALAVVERLELQHMRLYRLRHAGP</sequence>
<dbReference type="PANTHER" id="PTHR43591">
    <property type="entry name" value="METHYLTRANSFERASE"/>
    <property type="match status" value="1"/>
</dbReference>
<dbReference type="GO" id="GO:0008757">
    <property type="term" value="F:S-adenosylmethionine-dependent methyltransferase activity"/>
    <property type="evidence" value="ECO:0007669"/>
    <property type="project" value="InterPro"/>
</dbReference>
<name>D7CU35_TRURR</name>
<dbReference type="RefSeq" id="WP_013177305.1">
    <property type="nucleotide sequence ID" value="NC_014221.1"/>
</dbReference>
<keyword evidence="3" id="KW-1185">Reference proteome</keyword>
<keyword evidence="2" id="KW-0808">Transferase</keyword>
<dbReference type="EMBL" id="CP002049">
    <property type="protein sequence ID" value="ADI13933.1"/>
    <property type="molecule type" value="Genomic_DNA"/>
</dbReference>
<reference evidence="3" key="1">
    <citation type="submission" date="2010-05" db="EMBL/GenBank/DDBJ databases">
        <title>The complete genome of Truepera radiovictris DSM 17093.</title>
        <authorList>
            <consortium name="US DOE Joint Genome Institute (JGI-PGF)"/>
            <person name="Lucas S."/>
            <person name="Copeland A."/>
            <person name="Lapidus A."/>
            <person name="Glavina del Rio T."/>
            <person name="Dalin E."/>
            <person name="Tice H."/>
            <person name="Bruce D."/>
            <person name="Goodwin L."/>
            <person name="Pitluck S."/>
            <person name="Kyrpides N."/>
            <person name="Mavromatis K."/>
            <person name="Ovchinnikova G."/>
            <person name="Munk A.C."/>
            <person name="Detter J.C."/>
            <person name="Han C."/>
            <person name="Tapia R."/>
            <person name="Land M."/>
            <person name="Hauser L."/>
            <person name="Markowitz V."/>
            <person name="Cheng J.-F."/>
            <person name="Hugenholtz P."/>
            <person name="Woyke T."/>
            <person name="Wu D."/>
            <person name="Tindall B."/>
            <person name="Pomrenke H.G."/>
            <person name="Brambilla E."/>
            <person name="Klenk H.-P."/>
            <person name="Eisen J.A."/>
        </authorList>
    </citation>
    <scope>NUCLEOTIDE SEQUENCE [LARGE SCALE GENOMIC DNA]</scope>
    <source>
        <strain evidence="3">DSM 17093 / CIP 108686 / LMG 22925 / RQ-24</strain>
    </source>
</reference>
<organism evidence="2 3">
    <name type="scientific">Truepera radiovictrix (strain DSM 17093 / CIP 108686 / LMG 22925 / RQ-24)</name>
    <dbReference type="NCBI Taxonomy" id="649638"/>
    <lineage>
        <taxon>Bacteria</taxon>
        <taxon>Thermotogati</taxon>
        <taxon>Deinococcota</taxon>
        <taxon>Deinococci</taxon>
        <taxon>Trueperales</taxon>
        <taxon>Trueperaceae</taxon>
        <taxon>Truepera</taxon>
    </lineage>
</organism>
<dbReference type="CDD" id="cd02440">
    <property type="entry name" value="AdoMet_MTases"/>
    <property type="match status" value="1"/>
</dbReference>
<dbReference type="Pfam" id="PF08241">
    <property type="entry name" value="Methyltransf_11"/>
    <property type="match status" value="1"/>
</dbReference>